<gene>
    <name evidence="3" type="ORF">HMPREF9460_03042</name>
</gene>
<protein>
    <recommendedName>
        <fullName evidence="2">Large polyvalent protein associated domain-containing protein</fullName>
    </recommendedName>
</protein>
<dbReference type="eggNOG" id="ENOG50327HP">
    <property type="taxonomic scope" value="Bacteria"/>
</dbReference>
<sequence>MEHNSRMKEITGNLKQDVKDLLGESASLFTGFFKRGACTVRAVADKWKAFAHDISAAVDDLMKPPFAEGGPEAPMVSLDPEGEPIVTITESMDERFPTGKQMSLSQAENYVRQVDQEYREAERTPQAVKVKIDYVKDGRTDRYWLPLEIGAGGSLLEQMQTHIGAYQDGQARVNQLFQSVPQEYRTVLQEELTPFIHQSVDELSRGLLPCFQRHCQAADLGKQMEEQAALLPEGEQEAFRSAVQQIMKRLHKSINMGKTQEQPAVQREAPSAEGLLSPQEDMTQPPQEREAGPAPCSPSVKVRLQQLRKDRRPAPAVTQVEMAPPEPGRPAKSEYDARRMQWEVQERAIPKPKARRPKPRKGPER</sequence>
<dbReference type="HOGENOM" id="CLU_933320_0_0_9"/>
<feature type="domain" description="Large polyvalent protein associated" evidence="2">
    <location>
        <begin position="80"/>
        <end position="167"/>
    </location>
</feature>
<dbReference type="AlphaFoldDB" id="A0A096B4E6"/>
<evidence type="ECO:0000256" key="1">
    <source>
        <dbReference type="SAM" id="MobiDB-lite"/>
    </source>
</evidence>
<feature type="compositionally biased region" description="Basic residues" evidence="1">
    <location>
        <begin position="350"/>
        <end position="365"/>
    </location>
</feature>
<accession>A0A096B4E6</accession>
<dbReference type="InterPro" id="IPR041045">
    <property type="entry name" value="LPD25"/>
</dbReference>
<comment type="caution">
    <text evidence="3">The sequence shown here is derived from an EMBL/GenBank/DDBJ whole genome shotgun (WGS) entry which is preliminary data.</text>
</comment>
<keyword evidence="4" id="KW-1185">Reference proteome</keyword>
<evidence type="ECO:0000313" key="4">
    <source>
        <dbReference type="Proteomes" id="UP000029585"/>
    </source>
</evidence>
<dbReference type="PATRIC" id="fig|742738.3.peg.3127"/>
<dbReference type="Pfam" id="PF18840">
    <property type="entry name" value="LPD25"/>
    <property type="match status" value="1"/>
</dbReference>
<evidence type="ECO:0000313" key="3">
    <source>
        <dbReference type="EMBL" id="KGF54248.1"/>
    </source>
</evidence>
<name>A0A096B4E6_FLAPL</name>
<feature type="region of interest" description="Disordered" evidence="1">
    <location>
        <begin position="257"/>
        <end position="365"/>
    </location>
</feature>
<organism evidence="3 4">
    <name type="scientific">Flavonifractor plautii 1_3_50AFAA</name>
    <dbReference type="NCBI Taxonomy" id="742738"/>
    <lineage>
        <taxon>Bacteria</taxon>
        <taxon>Bacillati</taxon>
        <taxon>Bacillota</taxon>
        <taxon>Clostridia</taxon>
        <taxon>Eubacteriales</taxon>
        <taxon>Oscillospiraceae</taxon>
        <taxon>Flavonifractor</taxon>
    </lineage>
</organism>
<evidence type="ECO:0000259" key="2">
    <source>
        <dbReference type="Pfam" id="PF18840"/>
    </source>
</evidence>
<dbReference type="EMBL" id="ADLO01000092">
    <property type="protein sequence ID" value="KGF54248.1"/>
    <property type="molecule type" value="Genomic_DNA"/>
</dbReference>
<dbReference type="Proteomes" id="UP000029585">
    <property type="component" value="Unassembled WGS sequence"/>
</dbReference>
<reference evidence="3 4" key="1">
    <citation type="submission" date="2011-08" db="EMBL/GenBank/DDBJ databases">
        <title>The Genome Sequence of Clostridium orbiscindens 1_3_50AFAA.</title>
        <authorList>
            <consortium name="The Broad Institute Genome Sequencing Platform"/>
            <person name="Earl A."/>
            <person name="Ward D."/>
            <person name="Feldgarden M."/>
            <person name="Gevers D."/>
            <person name="Daigneault M."/>
            <person name="Strauss J."/>
            <person name="Allen-Vercoe E."/>
            <person name="Young S.K."/>
            <person name="Zeng Q."/>
            <person name="Gargeya S."/>
            <person name="Fitzgerald M."/>
            <person name="Haas B."/>
            <person name="Abouelleil A."/>
            <person name="Alvarado L."/>
            <person name="Arachchi H.M."/>
            <person name="Berlin A."/>
            <person name="Brown A."/>
            <person name="Chapman S.B."/>
            <person name="Chen Z."/>
            <person name="Dunbar C."/>
            <person name="Freedman E."/>
            <person name="Gearin G."/>
            <person name="Gellesch M."/>
            <person name="Goldberg J."/>
            <person name="Griggs A."/>
            <person name="Gujja S."/>
            <person name="Heiman D."/>
            <person name="Howarth C."/>
            <person name="Larson L."/>
            <person name="Lui A."/>
            <person name="MacDonald P.J.P."/>
            <person name="Montmayeur A."/>
            <person name="Murphy C."/>
            <person name="Neiman D."/>
            <person name="Pearson M."/>
            <person name="Priest M."/>
            <person name="Roberts A."/>
            <person name="Saif S."/>
            <person name="Shea T."/>
            <person name="Shenoy N."/>
            <person name="Sisk P."/>
            <person name="Stolte C."/>
            <person name="Sykes S."/>
            <person name="Wortman J."/>
            <person name="Nusbaum C."/>
            <person name="Birren B."/>
        </authorList>
    </citation>
    <scope>NUCLEOTIDE SEQUENCE [LARGE SCALE GENOMIC DNA]</scope>
    <source>
        <strain evidence="3 4">1_3_50AFAA</strain>
    </source>
</reference>
<feature type="compositionally biased region" description="Basic and acidic residues" evidence="1">
    <location>
        <begin position="329"/>
        <end position="349"/>
    </location>
</feature>
<proteinExistence type="predicted"/>
<dbReference type="RefSeq" id="WP_009261178.1">
    <property type="nucleotide sequence ID" value="NZ_KN174164.1"/>
</dbReference>